<accession>A0A8J5UHV5</accession>
<proteinExistence type="predicted"/>
<evidence type="ECO:0000256" key="1">
    <source>
        <dbReference type="SAM" id="MobiDB-lite"/>
    </source>
</evidence>
<organism evidence="2 3">
    <name type="scientific">Fusarium oxysporum f. sp. raphani</name>
    <dbReference type="NCBI Taxonomy" id="96318"/>
    <lineage>
        <taxon>Eukaryota</taxon>
        <taxon>Fungi</taxon>
        <taxon>Dikarya</taxon>
        <taxon>Ascomycota</taxon>
        <taxon>Pezizomycotina</taxon>
        <taxon>Sordariomycetes</taxon>
        <taxon>Hypocreomycetidae</taxon>
        <taxon>Hypocreales</taxon>
        <taxon>Nectriaceae</taxon>
        <taxon>Fusarium</taxon>
        <taxon>Fusarium oxysporum species complex</taxon>
    </lineage>
</organism>
<dbReference type="AlphaFoldDB" id="A0A8J5UHV5"/>
<dbReference type="EMBL" id="JAELUR010000001">
    <property type="protein sequence ID" value="KAG7437433.1"/>
    <property type="molecule type" value="Genomic_DNA"/>
</dbReference>
<dbReference type="Proteomes" id="UP000693942">
    <property type="component" value="Unassembled WGS sequence"/>
</dbReference>
<name>A0A8J5UHV5_FUSOX</name>
<protein>
    <submittedName>
        <fullName evidence="2">Uncharacterized protein</fullName>
    </submittedName>
</protein>
<reference evidence="2" key="1">
    <citation type="submission" date="2021-04" db="EMBL/GenBank/DDBJ databases">
        <title>First draft genome resource for Brassicaceae pathogens Fusarium oxysporum f. sp. raphani and Fusarium oxysporum f. sp. rapae.</title>
        <authorList>
            <person name="Asai S."/>
        </authorList>
    </citation>
    <scope>NUCLEOTIDE SEQUENCE</scope>
    <source>
        <strain evidence="2">Tf1262</strain>
    </source>
</reference>
<feature type="region of interest" description="Disordered" evidence="1">
    <location>
        <begin position="52"/>
        <end position="79"/>
    </location>
</feature>
<gene>
    <name evidence="2" type="ORF">Forpi1262_v001615</name>
</gene>
<sequence>MASKQRPSVLVTDARQRPPQRRVLQRQDTGAGAGGSQAPMRFMTVDNVLQYNSQIPSGQPRGPPAPVPQDDIQVPQAVP</sequence>
<evidence type="ECO:0000313" key="3">
    <source>
        <dbReference type="Proteomes" id="UP000693942"/>
    </source>
</evidence>
<feature type="region of interest" description="Disordered" evidence="1">
    <location>
        <begin position="1"/>
        <end position="39"/>
    </location>
</feature>
<evidence type="ECO:0000313" key="2">
    <source>
        <dbReference type="EMBL" id="KAG7437433.1"/>
    </source>
</evidence>
<comment type="caution">
    <text evidence="2">The sequence shown here is derived from an EMBL/GenBank/DDBJ whole genome shotgun (WGS) entry which is preliminary data.</text>
</comment>